<dbReference type="InterPro" id="IPR036915">
    <property type="entry name" value="Cyclin-like_sf"/>
</dbReference>
<protein>
    <submittedName>
        <fullName evidence="3">Cyclin-related protein FAM58B-like</fullName>
    </submittedName>
</protein>
<proteinExistence type="predicted"/>
<name>A0ABM1JMT1_GEKJA</name>
<dbReference type="InterPro" id="IPR048055">
    <property type="entry name" value="Cyclin-Q_first_cyclin_box"/>
</dbReference>
<accession>A0ABM1JMT1</accession>
<keyword evidence="2" id="KW-1185">Reference proteome</keyword>
<evidence type="ECO:0000313" key="2">
    <source>
        <dbReference type="Proteomes" id="UP000694871"/>
    </source>
</evidence>
<gene>
    <name evidence="3" type="primary">LOC107107061</name>
</gene>
<dbReference type="SUPFAM" id="SSF47954">
    <property type="entry name" value="Cyclin-like"/>
    <property type="match status" value="1"/>
</dbReference>
<evidence type="ECO:0000313" key="3">
    <source>
        <dbReference type="RefSeq" id="XP_015262768.1"/>
    </source>
</evidence>
<dbReference type="RefSeq" id="XP_015262768.1">
    <property type="nucleotide sequence ID" value="XM_015407282.1"/>
</dbReference>
<sequence length="151" mass="17276">MLRGGLTLMDPTVLQEASRITPDARTHFKVCRFLMEAGVKLGLRSIPVATACSIYHRFFTEVPLEFYDTGTVVAAIPGGSGEELPLQRLSSCLPRRYMHPRSEPLELDTHFWELRDSIVQCELLMLRVLCFRVSFQHPHKYLLHYLLSLSS</sequence>
<keyword evidence="1" id="KW-0195">Cyclin</keyword>
<dbReference type="PANTHER" id="PTHR10026">
    <property type="entry name" value="CYCLIN"/>
    <property type="match status" value="1"/>
</dbReference>
<dbReference type="Gene3D" id="1.10.472.10">
    <property type="entry name" value="Cyclin-like"/>
    <property type="match status" value="1"/>
</dbReference>
<dbReference type="CDD" id="cd20534">
    <property type="entry name" value="CYCLIN_CCNM_CCNQ_rpt1"/>
    <property type="match status" value="1"/>
</dbReference>
<organism evidence="2 3">
    <name type="scientific">Gekko japonicus</name>
    <name type="common">Schlegel's Japanese gecko</name>
    <dbReference type="NCBI Taxonomy" id="146911"/>
    <lineage>
        <taxon>Eukaryota</taxon>
        <taxon>Metazoa</taxon>
        <taxon>Chordata</taxon>
        <taxon>Craniata</taxon>
        <taxon>Vertebrata</taxon>
        <taxon>Euteleostomi</taxon>
        <taxon>Lepidosauria</taxon>
        <taxon>Squamata</taxon>
        <taxon>Bifurcata</taxon>
        <taxon>Gekkota</taxon>
        <taxon>Gekkonidae</taxon>
        <taxon>Gekkoninae</taxon>
        <taxon>Gekko</taxon>
    </lineage>
</organism>
<reference evidence="3" key="1">
    <citation type="submission" date="2025-08" db="UniProtKB">
        <authorList>
            <consortium name="RefSeq"/>
        </authorList>
    </citation>
    <scope>IDENTIFICATION</scope>
</reference>
<dbReference type="Proteomes" id="UP000694871">
    <property type="component" value="Unplaced"/>
</dbReference>
<evidence type="ECO:0000256" key="1">
    <source>
        <dbReference type="ARBA" id="ARBA00023127"/>
    </source>
</evidence>
<dbReference type="GeneID" id="107107061"/>
<dbReference type="InterPro" id="IPR043198">
    <property type="entry name" value="Cyclin/Ssn8"/>
</dbReference>